<dbReference type="EMBL" id="VEVO01000006">
    <property type="protein sequence ID" value="KAF0041195.1"/>
    <property type="molecule type" value="Genomic_DNA"/>
</dbReference>
<accession>A0A6A4T7P4</accession>
<sequence length="693" mass="75173">MANVINSTAHRSSGSHQRSSDWRVETWMVDFIWENGIEQTVKLIVRSVQRQWDSGGCQEEVGSVPCVDCLMERRGAQHSEYERTQSATQRETAGMQQHRAAYMFKEAAAERAVNEHVTLPWSLQTLAMFSLWNLYFLLPLSLPLSLQVSALTGENVKETDPVVQHLPQPSNRLHGSGFASVKPLFGPMNVDFLLNAGSSSEESDGQGVIGEYTDSQESTKTSLLYPNEKGLFKSRPTESSMEDITSKENIQTLRSSSGAAPPQPTQEQTFKYQPAEISAGSILHSTQTGGNQLTLRASQNKMSGSHLPFPLFGSLPSETQDQQSTSPISVGSGPSPDRTTAPVATGSWEWTTGPSQENTREGTVPVKETGDRLLDITNHRGAVGMEAGNDDSTDNGLHVTKTSGTLLRDGKQEKLGVCNVITGGQSEGLPLCSMADPPGNGLHILPKSSKTQSNLLPLSAPPSPPHKSQLSSLDSLGQETDSTVDLRPPSPIDLSRSIDQALFSESLFSHSIFGLPRLFHASSSHSLSSPSQGTSKKGPSSSVNALYRTSSCGDVDQEKALPSSRCSQPHSSLTSHSRTPEQWDWKGSASGSTQGLCSNPKETGKLRSHSWANRGQNFAQHSLPRGIPHLSYHRRYRTLSLASQDIQSSGQLSGTKHLSESKQLEWDLTVQAEFVTVCRQIDALSVCSDTIEL</sequence>
<evidence type="ECO:0000256" key="1">
    <source>
        <dbReference type="SAM" id="MobiDB-lite"/>
    </source>
</evidence>
<evidence type="ECO:0000313" key="2">
    <source>
        <dbReference type="EMBL" id="KAF0041195.1"/>
    </source>
</evidence>
<name>A0A6A4T7P4_SCOMX</name>
<feature type="region of interest" description="Disordered" evidence="1">
    <location>
        <begin position="302"/>
        <end position="363"/>
    </location>
</feature>
<reference evidence="2 3" key="1">
    <citation type="submission" date="2019-06" db="EMBL/GenBank/DDBJ databases">
        <title>Draft genomes of female and male turbot (Scophthalmus maximus).</title>
        <authorList>
            <person name="Xu H."/>
            <person name="Xu X.-W."/>
            <person name="Shao C."/>
            <person name="Chen S."/>
        </authorList>
    </citation>
    <scope>NUCLEOTIDE SEQUENCE [LARGE SCALE GENOMIC DNA]</scope>
    <source>
        <strain evidence="2">Ysfricsl-2016a</strain>
        <tissue evidence="2">Blood</tissue>
    </source>
</reference>
<feature type="region of interest" description="Disordered" evidence="1">
    <location>
        <begin position="440"/>
        <end position="492"/>
    </location>
</feature>
<feature type="compositionally biased region" description="Polar residues" evidence="1">
    <location>
        <begin position="316"/>
        <end position="329"/>
    </location>
</feature>
<dbReference type="Proteomes" id="UP000438429">
    <property type="component" value="Unassembled WGS sequence"/>
</dbReference>
<feature type="compositionally biased region" description="Polar residues" evidence="1">
    <location>
        <begin position="589"/>
        <end position="601"/>
    </location>
</feature>
<feature type="region of interest" description="Disordered" evidence="1">
    <location>
        <begin position="523"/>
        <end position="608"/>
    </location>
</feature>
<proteinExistence type="predicted"/>
<gene>
    <name evidence="2" type="ORF">F2P81_007093</name>
</gene>
<dbReference type="AlphaFoldDB" id="A0A6A4T7P4"/>
<feature type="compositionally biased region" description="Polar residues" evidence="1">
    <location>
        <begin position="564"/>
        <end position="577"/>
    </location>
</feature>
<evidence type="ECO:0000313" key="3">
    <source>
        <dbReference type="Proteomes" id="UP000438429"/>
    </source>
</evidence>
<protein>
    <submittedName>
        <fullName evidence="2">Uncharacterized protein</fullName>
    </submittedName>
</protein>
<feature type="region of interest" description="Disordered" evidence="1">
    <location>
        <begin position="197"/>
        <end position="220"/>
    </location>
</feature>
<feature type="compositionally biased region" description="Low complexity" evidence="1">
    <location>
        <begin position="523"/>
        <end position="535"/>
    </location>
</feature>
<feature type="compositionally biased region" description="Polar residues" evidence="1">
    <location>
        <begin position="348"/>
        <end position="357"/>
    </location>
</feature>
<feature type="compositionally biased region" description="Polar residues" evidence="1">
    <location>
        <begin position="537"/>
        <end position="552"/>
    </location>
</feature>
<comment type="caution">
    <text evidence="2">The sequence shown here is derived from an EMBL/GenBank/DDBJ whole genome shotgun (WGS) entry which is preliminary data.</text>
</comment>
<organism evidence="2 3">
    <name type="scientific">Scophthalmus maximus</name>
    <name type="common">Turbot</name>
    <name type="synonym">Psetta maxima</name>
    <dbReference type="NCBI Taxonomy" id="52904"/>
    <lineage>
        <taxon>Eukaryota</taxon>
        <taxon>Metazoa</taxon>
        <taxon>Chordata</taxon>
        <taxon>Craniata</taxon>
        <taxon>Vertebrata</taxon>
        <taxon>Euteleostomi</taxon>
        <taxon>Actinopterygii</taxon>
        <taxon>Neopterygii</taxon>
        <taxon>Teleostei</taxon>
        <taxon>Neoteleostei</taxon>
        <taxon>Acanthomorphata</taxon>
        <taxon>Carangaria</taxon>
        <taxon>Pleuronectiformes</taxon>
        <taxon>Pleuronectoidei</taxon>
        <taxon>Scophthalmidae</taxon>
        <taxon>Scophthalmus</taxon>
    </lineage>
</organism>
<feature type="compositionally biased region" description="Polar residues" evidence="1">
    <location>
        <begin position="466"/>
        <end position="483"/>
    </location>
</feature>